<dbReference type="OrthoDB" id="9808619at2"/>
<dbReference type="SUPFAM" id="SSF161098">
    <property type="entry name" value="MetI-like"/>
    <property type="match status" value="1"/>
</dbReference>
<keyword evidence="11" id="KW-1185">Reference proteome</keyword>
<gene>
    <name evidence="10" type="ORF">DF220_11465</name>
</gene>
<dbReference type="PANTHER" id="PTHR42929">
    <property type="entry name" value="INNER MEMBRANE ABC TRANSPORTER PERMEASE PROTEIN YDCU-RELATED-RELATED"/>
    <property type="match status" value="1"/>
</dbReference>
<feature type="transmembrane region" description="Helical" evidence="8">
    <location>
        <begin position="173"/>
        <end position="194"/>
    </location>
</feature>
<evidence type="ECO:0000256" key="5">
    <source>
        <dbReference type="ARBA" id="ARBA00022692"/>
    </source>
</evidence>
<keyword evidence="6 8" id="KW-1133">Transmembrane helix</keyword>
<dbReference type="RefSeq" id="WP_108515329.1">
    <property type="nucleotide sequence ID" value="NZ_CP026951.1"/>
</dbReference>
<dbReference type="AlphaFoldDB" id="A0A2U1SWL2"/>
<comment type="caution">
    <text evidence="10">The sequence shown here is derived from an EMBL/GenBank/DDBJ whole genome shotgun (WGS) entry which is preliminary data.</text>
</comment>
<dbReference type="GO" id="GO:0055085">
    <property type="term" value="P:transmembrane transport"/>
    <property type="evidence" value="ECO:0007669"/>
    <property type="project" value="InterPro"/>
</dbReference>
<dbReference type="InterPro" id="IPR035906">
    <property type="entry name" value="MetI-like_sf"/>
</dbReference>
<reference evidence="11" key="1">
    <citation type="submission" date="2018-04" db="EMBL/GenBank/DDBJ databases">
        <authorList>
            <person name="Liu S."/>
            <person name="Wang Z."/>
            <person name="Li J."/>
        </authorList>
    </citation>
    <scope>NUCLEOTIDE SEQUENCE [LARGE SCALE GENOMIC DNA]</scope>
    <source>
        <strain evidence="11">S1194</strain>
    </source>
</reference>
<keyword evidence="4" id="KW-1003">Cell membrane</keyword>
<dbReference type="CDD" id="cd06261">
    <property type="entry name" value="TM_PBP2"/>
    <property type="match status" value="1"/>
</dbReference>
<evidence type="ECO:0000313" key="10">
    <source>
        <dbReference type="EMBL" id="PWB96010.1"/>
    </source>
</evidence>
<feature type="transmembrane region" description="Helical" evidence="8">
    <location>
        <begin position="92"/>
        <end position="115"/>
    </location>
</feature>
<proteinExistence type="inferred from homology"/>
<evidence type="ECO:0000256" key="1">
    <source>
        <dbReference type="ARBA" id="ARBA00004651"/>
    </source>
</evidence>
<feature type="transmembrane region" description="Helical" evidence="8">
    <location>
        <begin position="244"/>
        <end position="263"/>
    </location>
</feature>
<evidence type="ECO:0000256" key="3">
    <source>
        <dbReference type="ARBA" id="ARBA00022448"/>
    </source>
</evidence>
<evidence type="ECO:0000256" key="4">
    <source>
        <dbReference type="ARBA" id="ARBA00022475"/>
    </source>
</evidence>
<feature type="transmembrane region" description="Helical" evidence="8">
    <location>
        <begin position="138"/>
        <end position="161"/>
    </location>
</feature>
<feature type="transmembrane region" description="Helical" evidence="8">
    <location>
        <begin position="12"/>
        <end position="37"/>
    </location>
</feature>
<feature type="domain" description="ABC transmembrane type-1" evidence="9">
    <location>
        <begin position="57"/>
        <end position="263"/>
    </location>
</feature>
<dbReference type="Proteomes" id="UP000244978">
    <property type="component" value="Unassembled WGS sequence"/>
</dbReference>
<dbReference type="Gene3D" id="1.10.3720.10">
    <property type="entry name" value="MetI-like"/>
    <property type="match status" value="1"/>
</dbReference>
<protein>
    <submittedName>
        <fullName evidence="10">ABC transporter permease</fullName>
    </submittedName>
</protein>
<feature type="transmembrane region" description="Helical" evidence="8">
    <location>
        <begin position="200"/>
        <end position="223"/>
    </location>
</feature>
<dbReference type="GO" id="GO:0005886">
    <property type="term" value="C:plasma membrane"/>
    <property type="evidence" value="ECO:0007669"/>
    <property type="project" value="UniProtKB-SubCell"/>
</dbReference>
<feature type="transmembrane region" description="Helical" evidence="8">
    <location>
        <begin position="57"/>
        <end position="80"/>
    </location>
</feature>
<evidence type="ECO:0000256" key="7">
    <source>
        <dbReference type="ARBA" id="ARBA00023136"/>
    </source>
</evidence>
<dbReference type="InterPro" id="IPR000515">
    <property type="entry name" value="MetI-like"/>
</dbReference>
<sequence>MKPTRTQTEKRWLLWPPIVFFAIALGAPIAMLIIQAFESGGSAFGEMFAMNAFTAALLRTLVMAVIVTLLTMLVGALYGLGIWAAPSWLSMVLVAFLMLSLWTSIVVRTVGWMLIEIPRGALFWLLNTLGLTDEPIELYQTAIAMYPAMVAVMLPFVVLPVMTAMSGIDKEQLNAAVIFGAGPTLVLRSVILPALKPSLISGGVLVFVMSLGFYVTPLLLGGPSNLTVSGVINLQINTTNRPDLGAAMSLLLVGATVVIYLIADKLFKVSEKWG</sequence>
<evidence type="ECO:0000256" key="6">
    <source>
        <dbReference type="ARBA" id="ARBA00022989"/>
    </source>
</evidence>
<evidence type="ECO:0000313" key="11">
    <source>
        <dbReference type="Proteomes" id="UP000244978"/>
    </source>
</evidence>
<dbReference type="PROSITE" id="PS50928">
    <property type="entry name" value="ABC_TM1"/>
    <property type="match status" value="1"/>
</dbReference>
<dbReference type="Pfam" id="PF00528">
    <property type="entry name" value="BPD_transp_1"/>
    <property type="match status" value="1"/>
</dbReference>
<evidence type="ECO:0000256" key="2">
    <source>
        <dbReference type="ARBA" id="ARBA00007069"/>
    </source>
</evidence>
<name>A0A2U1SWL2_9MICO</name>
<evidence type="ECO:0000259" key="9">
    <source>
        <dbReference type="PROSITE" id="PS50928"/>
    </source>
</evidence>
<comment type="subcellular location">
    <subcellularLocation>
        <location evidence="1 8">Cell membrane</location>
        <topology evidence="1 8">Multi-pass membrane protein</topology>
    </subcellularLocation>
</comment>
<dbReference type="PANTHER" id="PTHR42929:SF5">
    <property type="entry name" value="ABC TRANSPORTER PERMEASE PROTEIN"/>
    <property type="match status" value="1"/>
</dbReference>
<comment type="similarity">
    <text evidence="2">Belongs to the binding-protein-dependent transport system permease family. CysTW subfamily.</text>
</comment>
<keyword evidence="5 8" id="KW-0812">Transmembrane</keyword>
<dbReference type="EMBL" id="QEEX01000002">
    <property type="protein sequence ID" value="PWB96010.1"/>
    <property type="molecule type" value="Genomic_DNA"/>
</dbReference>
<evidence type="ECO:0000256" key="8">
    <source>
        <dbReference type="RuleBase" id="RU363032"/>
    </source>
</evidence>
<keyword evidence="3 8" id="KW-0813">Transport</keyword>
<organism evidence="10 11">
    <name type="scientific">Homoserinimonas hongtaonis</name>
    <dbReference type="NCBI Taxonomy" id="2079791"/>
    <lineage>
        <taxon>Bacteria</taxon>
        <taxon>Bacillati</taxon>
        <taxon>Actinomycetota</taxon>
        <taxon>Actinomycetes</taxon>
        <taxon>Micrococcales</taxon>
        <taxon>Microbacteriaceae</taxon>
        <taxon>Homoserinimonas</taxon>
    </lineage>
</organism>
<dbReference type="KEGG" id="salc:C2138_02710"/>
<keyword evidence="7 8" id="KW-0472">Membrane</keyword>
<accession>A0A2U1SWL2</accession>